<evidence type="ECO:0000313" key="3">
    <source>
        <dbReference type="Proteomes" id="UP000440224"/>
    </source>
</evidence>
<dbReference type="InterPro" id="IPR001673">
    <property type="entry name" value="S_mold_repeat"/>
</dbReference>
<dbReference type="EMBL" id="WJIE01000001">
    <property type="protein sequence ID" value="MRG91257.1"/>
    <property type="molecule type" value="Genomic_DNA"/>
</dbReference>
<gene>
    <name evidence="2" type="ORF">GF068_04870</name>
</gene>
<organism evidence="2 3">
    <name type="scientific">Polyangium spumosum</name>
    <dbReference type="NCBI Taxonomy" id="889282"/>
    <lineage>
        <taxon>Bacteria</taxon>
        <taxon>Pseudomonadati</taxon>
        <taxon>Myxococcota</taxon>
        <taxon>Polyangia</taxon>
        <taxon>Polyangiales</taxon>
        <taxon>Polyangiaceae</taxon>
        <taxon>Polyangium</taxon>
    </lineage>
</organism>
<reference evidence="2 3" key="1">
    <citation type="submission" date="2019-10" db="EMBL/GenBank/DDBJ databases">
        <title>A soil myxobacterium in the family Polyangiaceae.</title>
        <authorList>
            <person name="Li Y."/>
            <person name="Wang J."/>
        </authorList>
    </citation>
    <scope>NUCLEOTIDE SEQUENCE [LARGE SCALE GENOMIC DNA]</scope>
    <source>
        <strain evidence="2 3">DSM 14734</strain>
    </source>
</reference>
<dbReference type="AlphaFoldDB" id="A0A6N7PHH8"/>
<dbReference type="RefSeq" id="WP_153818072.1">
    <property type="nucleotide sequence ID" value="NZ_WJIE01000001.1"/>
</dbReference>
<comment type="caution">
    <text evidence="2">The sequence shown here is derived from an EMBL/GenBank/DDBJ whole genome shotgun (WGS) entry which is preliminary data.</text>
</comment>
<evidence type="ECO:0000313" key="2">
    <source>
        <dbReference type="EMBL" id="MRG91257.1"/>
    </source>
</evidence>
<sequence length="856" mass="85141">MPHRPRVLSVLLTTLLSAAAIAQIASCGLDTSGSRPPEDTEACVADANCEDQNPCTIDACAADGVCSHVALGDGPLPGQTAGDCQRIDCVAGAVVTMNDDVDVEDDGESCTNDACSMGAPVHPPEPNGTSCLVGGAQGTCQGGACQVSCDAQTPCDDGNACTEDVCNVGIGACLFTDLDGLPTPGYESVPGDCVQRICVAGEDTAVVDDTDVPVDVNPCTLDVCTMGAPTNPPVTAGEPCEPGEPEVCDGASSCVQCNEPADCVHLPPDDVCQQRTCVNHVCGQTFADEGTPFSTQTTGDCKRVVCDGLGLTQEVADDVDLPNDNNACTKNVCTDGAPSFPPEAINTGCGQDLYCDGDGTCVGCNVASQCQGTDDFCKVRTCINNECGVSLTAAGTDLPDGQTAMDCRVVECDAQGNIVTSVDTSDIPIDGNECTDDVCSAAGVPSNPDRPLEAACSQDGGTVCDGSGSCKKADAEACGGAVECLSGHCVDGVCCNVACGDTCTACDVPGSVGTCVNVPAAVEDDPFCTGANACDGDGACKKDDAEACVNADECVSGSCADGVCCDIACDTACEHCNLPGTIGICTMITSVEDTSPADICAGTRSCDATGVCRSKDGDGCLVPDDCLGGFCVDGVCCDTACVGTCQACSAVKTGGPNGICAPIPPGVDPDTECPANNVCSGAGTCVANPGESCLSDAVCASGHCVDGVCCDSACMGTCEACSTDKKGSGDDGVCGPIAKGADPDMECTMPGVCDGAGMCIADIGEACANDAACGNGTCVDGFCCATACDVDCYSCGLDGTEGQCLPVPANENDGTCAAADFKICDGAGTCLGAAGFTCKVNENCLSGKCVDEVCEP</sequence>
<protein>
    <recommendedName>
        <fullName evidence="4">Disintegrin domain-containing protein</fullName>
    </recommendedName>
</protein>
<keyword evidence="1" id="KW-0732">Signal</keyword>
<proteinExistence type="predicted"/>
<dbReference type="OrthoDB" id="5478526at2"/>
<name>A0A6N7PHH8_9BACT</name>
<keyword evidence="3" id="KW-1185">Reference proteome</keyword>
<feature type="chain" id="PRO_5026783252" description="Disintegrin domain-containing protein" evidence="1">
    <location>
        <begin position="23"/>
        <end position="856"/>
    </location>
</feature>
<dbReference type="Proteomes" id="UP000440224">
    <property type="component" value="Unassembled WGS sequence"/>
</dbReference>
<accession>A0A6N7PHH8</accession>
<feature type="signal peptide" evidence="1">
    <location>
        <begin position="1"/>
        <end position="22"/>
    </location>
</feature>
<evidence type="ECO:0000256" key="1">
    <source>
        <dbReference type="SAM" id="SignalP"/>
    </source>
</evidence>
<evidence type="ECO:0008006" key="4">
    <source>
        <dbReference type="Google" id="ProtNLM"/>
    </source>
</evidence>
<dbReference type="Pfam" id="PF00526">
    <property type="entry name" value="Dicty_CTDC"/>
    <property type="match status" value="3"/>
</dbReference>